<proteinExistence type="predicted"/>
<dbReference type="EMBL" id="CAKKNE010000004">
    <property type="protein sequence ID" value="CAH0374759.1"/>
    <property type="molecule type" value="Genomic_DNA"/>
</dbReference>
<evidence type="ECO:0000313" key="4">
    <source>
        <dbReference type="Proteomes" id="UP000789595"/>
    </source>
</evidence>
<organism evidence="3 4">
    <name type="scientific">Pelagomonas calceolata</name>
    <dbReference type="NCBI Taxonomy" id="35677"/>
    <lineage>
        <taxon>Eukaryota</taxon>
        <taxon>Sar</taxon>
        <taxon>Stramenopiles</taxon>
        <taxon>Ochrophyta</taxon>
        <taxon>Pelagophyceae</taxon>
        <taxon>Pelagomonadales</taxon>
        <taxon>Pelagomonadaceae</taxon>
        <taxon>Pelagomonas</taxon>
    </lineage>
</organism>
<feature type="transmembrane region" description="Helical" evidence="2">
    <location>
        <begin position="286"/>
        <end position="304"/>
    </location>
</feature>
<dbReference type="AlphaFoldDB" id="A0A8J2SWR0"/>
<feature type="transmembrane region" description="Helical" evidence="2">
    <location>
        <begin position="414"/>
        <end position="434"/>
    </location>
</feature>
<dbReference type="Proteomes" id="UP000789595">
    <property type="component" value="Unassembled WGS sequence"/>
</dbReference>
<feature type="compositionally biased region" description="Low complexity" evidence="1">
    <location>
        <begin position="170"/>
        <end position="182"/>
    </location>
</feature>
<comment type="caution">
    <text evidence="3">The sequence shown here is derived from an EMBL/GenBank/DDBJ whole genome shotgun (WGS) entry which is preliminary data.</text>
</comment>
<feature type="region of interest" description="Disordered" evidence="1">
    <location>
        <begin position="127"/>
        <end position="223"/>
    </location>
</feature>
<protein>
    <submittedName>
        <fullName evidence="3">Uncharacterized protein</fullName>
    </submittedName>
</protein>
<name>A0A8J2SWR0_9STRA</name>
<keyword evidence="2" id="KW-0812">Transmembrane</keyword>
<evidence type="ECO:0000313" key="3">
    <source>
        <dbReference type="EMBL" id="CAH0374759.1"/>
    </source>
</evidence>
<feature type="compositionally biased region" description="Low complexity" evidence="1">
    <location>
        <begin position="192"/>
        <end position="205"/>
    </location>
</feature>
<accession>A0A8J2SWR0</accession>
<keyword evidence="4" id="KW-1185">Reference proteome</keyword>
<reference evidence="3" key="1">
    <citation type="submission" date="2021-11" db="EMBL/GenBank/DDBJ databases">
        <authorList>
            <consortium name="Genoscope - CEA"/>
            <person name="William W."/>
        </authorList>
    </citation>
    <scope>NUCLEOTIDE SEQUENCE</scope>
</reference>
<sequence>MSACCNRAQASKGRKILKTARATGGKKMEAAAQARANTTPELLARQRRALKPTTGAQDTTNAVVVTEASLRAFYEQHNPANAAPDRLKTVLQHYDGRHDALLRDLSKRYGAAASAALCAVGQRLYADDKENAPPPRRPKQLSHDVDKENVPPPSKSPAKAARRRHTITSPYRPRAAPAPLRAPQRRSVDTCVPPEVEVPKTVKPKASSPPLTTPSVRHVPEVSPPKVWPPSINLADRLAQAVKARFFCDAAAAATVETVSVATSPITVPGAATFVPVFVPPRRRRLGVVAAAVAVAFVACAALGRAPPAIKPAKAARPRRIAWPERVAPGACVHLTLRRLACAPPKPAPPPPLLLAEPAPKGVLAKRVRSVLRKAAKPALVAVVVAPVGPVWAWRMGRLARAVPAVAQLSQAQAVAAYWFCGAAGFGVCALAGMMI</sequence>
<keyword evidence="2" id="KW-1133">Transmembrane helix</keyword>
<keyword evidence="2" id="KW-0472">Membrane</keyword>
<gene>
    <name evidence="3" type="ORF">PECAL_4P20610</name>
</gene>
<evidence type="ECO:0000256" key="1">
    <source>
        <dbReference type="SAM" id="MobiDB-lite"/>
    </source>
</evidence>
<evidence type="ECO:0000256" key="2">
    <source>
        <dbReference type="SAM" id="Phobius"/>
    </source>
</evidence>
<feature type="transmembrane region" description="Helical" evidence="2">
    <location>
        <begin position="375"/>
        <end position="394"/>
    </location>
</feature>